<evidence type="ECO:0000313" key="2">
    <source>
        <dbReference type="EMBL" id="AUM14220.1"/>
    </source>
</evidence>
<organism evidence="2 3">
    <name type="scientific">Ketobacter alkanivorans</name>
    <dbReference type="NCBI Taxonomy" id="1917421"/>
    <lineage>
        <taxon>Bacteria</taxon>
        <taxon>Pseudomonadati</taxon>
        <taxon>Pseudomonadota</taxon>
        <taxon>Gammaproteobacteria</taxon>
        <taxon>Pseudomonadales</taxon>
        <taxon>Ketobacteraceae</taxon>
        <taxon>Ketobacter</taxon>
    </lineage>
</organism>
<reference evidence="3" key="1">
    <citation type="submission" date="2017-08" db="EMBL/GenBank/DDBJ databases">
        <title>Direct submision.</title>
        <authorList>
            <person name="Kim S.-J."/>
            <person name="Rhee S.-K."/>
        </authorList>
    </citation>
    <scope>NUCLEOTIDE SEQUENCE [LARGE SCALE GENOMIC DNA]</scope>
    <source>
        <strain evidence="3">GI5</strain>
    </source>
</reference>
<name>A0A2K9LPR3_9GAMM</name>
<keyword evidence="1" id="KW-0732">Signal</keyword>
<evidence type="ECO:0008006" key="4">
    <source>
        <dbReference type="Google" id="ProtNLM"/>
    </source>
</evidence>
<feature type="signal peptide" evidence="1">
    <location>
        <begin position="1"/>
        <end position="28"/>
    </location>
</feature>
<feature type="chain" id="PRO_5014694572" description="Porin domain-containing protein" evidence="1">
    <location>
        <begin position="29"/>
        <end position="486"/>
    </location>
</feature>
<evidence type="ECO:0000256" key="1">
    <source>
        <dbReference type="SAM" id="SignalP"/>
    </source>
</evidence>
<dbReference type="OrthoDB" id="7053145at2"/>
<protein>
    <recommendedName>
        <fullName evidence="4">Porin domain-containing protein</fullName>
    </recommendedName>
</protein>
<dbReference type="KEGG" id="kak:Kalk_18110"/>
<accession>A0A2K9LPR3</accession>
<dbReference type="Proteomes" id="UP000235116">
    <property type="component" value="Chromosome"/>
</dbReference>
<keyword evidence="3" id="KW-1185">Reference proteome</keyword>
<dbReference type="RefSeq" id="WP_101895594.1">
    <property type="nucleotide sequence ID" value="NZ_CP022684.1"/>
</dbReference>
<dbReference type="EMBL" id="CP022684">
    <property type="protein sequence ID" value="AUM14220.1"/>
    <property type="molecule type" value="Genomic_DNA"/>
</dbReference>
<sequence>MKQKKWQCSKALSCFGLVSLLYSTHLQAEIGEFSGWLNGQGRYYAETGESVEEQAYPSAAFQINYNQTLSDNDQLIVSLFGRGDSVDDERNYLDAREFLWLHQSDDYQFRLGVGQVSWGVNELFKITDLINQKDRAELPFQRKLGQPMASVSFYWGDDLIELYTLYDVRKAWFPGEDGRMRYPILVDPDEQEYDRGKTGRWDFAARWKTRLGDMDVGLSHFYGVTRDPYFIFNYDFADPYLIPVYEKVNQTSVDLVYPWQDVLLKLEATYQTGNLEQFESVAAGLEYTFGGVFDSELDLSWYVEAIWDSRDHIYASLFDHDVGVAARLAFNDARDSNLILGVVADYEYSEAFGYLFFTSNFGESWTLNVTGQYFMANEPRLDPNDFPEFQGLVDNVEAGNYPIPEEIINDVLAAFDGTSISQKQYEIMVERLGEISAGNGDYFDQVTDYDAAAQTIFDLLRISDNSQKMNLIERDGYIQVDVFYHF</sequence>
<gene>
    <name evidence="2" type="ORF">Kalk_18110</name>
</gene>
<evidence type="ECO:0000313" key="3">
    <source>
        <dbReference type="Proteomes" id="UP000235116"/>
    </source>
</evidence>
<proteinExistence type="predicted"/>
<dbReference type="AlphaFoldDB" id="A0A2K9LPR3"/>